<dbReference type="NCBIfam" id="NF012027">
    <property type="entry name" value="PRK15483.1"/>
    <property type="match status" value="1"/>
</dbReference>
<dbReference type="GO" id="GO:0003677">
    <property type="term" value="F:DNA binding"/>
    <property type="evidence" value="ECO:0007669"/>
    <property type="project" value="InterPro"/>
</dbReference>
<dbReference type="InterPro" id="IPR027417">
    <property type="entry name" value="P-loop_NTPase"/>
</dbReference>
<dbReference type="InterPro" id="IPR050742">
    <property type="entry name" value="Helicase_Restrict-Modif_Enz"/>
</dbReference>
<dbReference type="Pfam" id="PF04851">
    <property type="entry name" value="ResIII"/>
    <property type="match status" value="1"/>
</dbReference>
<dbReference type="Pfam" id="PF19778">
    <property type="entry name" value="RE_endonuc"/>
    <property type="match status" value="1"/>
</dbReference>
<feature type="domain" description="Helicase/UvrB N-terminal" evidence="1">
    <location>
        <begin position="10"/>
        <end position="249"/>
    </location>
</feature>
<protein>
    <recommendedName>
        <fullName evidence="5">Type III restriction-modification system endonuclease</fullName>
    </recommendedName>
</protein>
<proteinExistence type="predicted"/>
<dbReference type="GO" id="GO:0005829">
    <property type="term" value="C:cytosol"/>
    <property type="evidence" value="ECO:0007669"/>
    <property type="project" value="TreeGrafter"/>
</dbReference>
<sequence>MKFQFENNLEHQIKAVESIIKTFKELPIKVEKSYLKDYINPLINKDSSLSKYLENIKNIMEDNGIYLSPKNSNIIDIMMETGTGKTFTYTKAMFELNREYGINKFIVIVPTLSIKAGTINFMISESAKDRFKTDYSKTINLYVVESQKNNKNKKDYMPTSIKSFVEARKDKNKIEVLLINQGMLNSETLFKNYDRTLFDRFTNPFEALASLNSFVIIDEPHRFKKTNKTWQNIQKLNPQFILRFGATFEEFENLIYTLTAAESFNKNLVKGVIGYIEKNDAGKNALIELINIEGSGKSIEATFKLKEDKKVKTFKLKEKENLGKIHHSINNLYIEKMNKREVLLSNGMILRKKDKINPYVFNETIEESMIKKAIEKHFEIEKELIENRYKSGKSRIKPLTLFFIDNIDEYRNENGKLRKLIEKTIEFYLKENLKKTNDEFYKKYLKNSLKDISKTYGGYFSKDNQAKDEEIEKEINEILHDKYKLLDLNNPRRFIFSKWTLKEGWDNPNVFQICKLRSSGSEISKLQEVGRGLRLPVNEHGLRVKEEFFLNYFVDFTEEDFVDKLINEVNEKSNLFRENLKELTDEILEKIAKFYDKNEDDIFIELLQEKIINHNKKFLNNGFENLKNKYPEIFEENRVLDRKIKKAEKKEKHKIKVRTEKYNELKYLWEKINQQALLEIKIDENEFEKLFYDFFVDKLKKDSLTQNRAYFETKKVNIKDNQAYYERDIEDKMIKIKNISYKEFVLELSKLCKINVNSIHKNFLRLKKEGIFNINDYLNYQTLRTIKYYFDEYLLLSALENDYYKPKLKIDYKLIETIIHPTKLTDKEGKPLKEINAYDIGINPGSEKVADSYYFEELFYDSELEKENITSDIAVVEVFTKIPKNSIKIPIIGGKSYSPDFAYVLKDKNDKVKKIYFVIETKDKEEAGLSDEEKLKIQMAEKFFNEKIKIIFKKQLKNIQIKTIINAFISSKASQKN</sequence>
<evidence type="ECO:0000313" key="3">
    <source>
        <dbReference type="EMBL" id="EDM23577.1"/>
    </source>
</evidence>
<gene>
    <name evidence="3" type="ORF">CMTB2_04812</name>
</gene>
<evidence type="ECO:0000259" key="1">
    <source>
        <dbReference type="Pfam" id="PF04851"/>
    </source>
</evidence>
<dbReference type="GO" id="GO:0005524">
    <property type="term" value="F:ATP binding"/>
    <property type="evidence" value="ECO:0007669"/>
    <property type="project" value="InterPro"/>
</dbReference>
<evidence type="ECO:0008006" key="5">
    <source>
        <dbReference type="Google" id="ProtNLM"/>
    </source>
</evidence>
<evidence type="ECO:0000259" key="2">
    <source>
        <dbReference type="Pfam" id="PF19778"/>
    </source>
</evidence>
<accession>A0AAI9AH79</accession>
<dbReference type="RefSeq" id="WP_007474457.1">
    <property type="nucleotide sequence ID" value="NZ_ABCJ01000004.1"/>
</dbReference>
<dbReference type="PANTHER" id="PTHR47396:SF1">
    <property type="entry name" value="ATP-DEPENDENT HELICASE IRC3-RELATED"/>
    <property type="match status" value="1"/>
</dbReference>
<dbReference type="REBASE" id="47193">
    <property type="entry name" value="CmeTB2ORF4807P"/>
</dbReference>
<feature type="domain" description="Type III restriction enzyme C-terminal endonuclease" evidence="2">
    <location>
        <begin position="853"/>
        <end position="957"/>
    </location>
</feature>
<dbReference type="AlphaFoldDB" id="A0AAI9AH79"/>
<dbReference type="EMBL" id="ABCJ01000004">
    <property type="protein sequence ID" value="EDM23577.1"/>
    <property type="molecule type" value="Genomic_DNA"/>
</dbReference>
<name>A0AAI9AH79_9BACT</name>
<dbReference type="SUPFAM" id="SSF52540">
    <property type="entry name" value="P-loop containing nucleoside triphosphate hydrolases"/>
    <property type="match status" value="2"/>
</dbReference>
<organism evidence="3 4">
    <name type="scientific">Caminibacter mediatlanticus TB-2</name>
    <dbReference type="NCBI Taxonomy" id="391592"/>
    <lineage>
        <taxon>Bacteria</taxon>
        <taxon>Pseudomonadati</taxon>
        <taxon>Campylobacterota</taxon>
        <taxon>Epsilonproteobacteria</taxon>
        <taxon>Nautiliales</taxon>
        <taxon>Nautiliaceae</taxon>
        <taxon>Caminibacter</taxon>
    </lineage>
</organism>
<dbReference type="InterPro" id="IPR006935">
    <property type="entry name" value="Helicase/UvrB_N"/>
</dbReference>
<evidence type="ECO:0000313" key="4">
    <source>
        <dbReference type="Proteomes" id="UP000003288"/>
    </source>
</evidence>
<dbReference type="InterPro" id="IPR045572">
    <property type="entry name" value="RE_endonuc_C"/>
</dbReference>
<dbReference type="Gene3D" id="3.40.50.300">
    <property type="entry name" value="P-loop containing nucleotide triphosphate hydrolases"/>
    <property type="match status" value="2"/>
</dbReference>
<dbReference type="Proteomes" id="UP000003288">
    <property type="component" value="Unassembled WGS sequence"/>
</dbReference>
<dbReference type="PANTHER" id="PTHR47396">
    <property type="entry name" value="TYPE I RESTRICTION ENZYME ECOKI R PROTEIN"/>
    <property type="match status" value="1"/>
</dbReference>
<comment type="caution">
    <text evidence="3">The sequence shown here is derived from an EMBL/GenBank/DDBJ whole genome shotgun (WGS) entry which is preliminary data.</text>
</comment>
<dbReference type="GO" id="GO:0015668">
    <property type="term" value="F:type III site-specific deoxyribonuclease activity"/>
    <property type="evidence" value="ECO:0007669"/>
    <property type="project" value="InterPro"/>
</dbReference>
<reference evidence="3 4" key="1">
    <citation type="journal article" date="2011" name="Stand. Genomic Sci.">
        <title>Draft genome sequence of Caminibacter mediatlanticus strain TB-2, an epsilonproteobacterium isolated from a deep-sea hydrothermal vent.</title>
        <authorList>
            <person name="Giovannelli D."/>
            <person name="Ferriera S."/>
            <person name="Johnson J."/>
            <person name="Kravitz S."/>
            <person name="Perez-Rodriguez I."/>
            <person name="Ricci J."/>
            <person name="O'Brien C."/>
            <person name="Voordeckers J.W."/>
            <person name="Bini E."/>
            <person name="Vetriani C."/>
        </authorList>
    </citation>
    <scope>NUCLEOTIDE SEQUENCE [LARGE SCALE GENOMIC DNA]</scope>
    <source>
        <strain evidence="3 4">TB-2</strain>
    </source>
</reference>